<keyword evidence="2" id="KW-1185">Reference proteome</keyword>
<dbReference type="EMBL" id="MU267686">
    <property type="protein sequence ID" value="KAH7911203.1"/>
    <property type="molecule type" value="Genomic_DNA"/>
</dbReference>
<organism evidence="1 2">
    <name type="scientific">Hygrophoropsis aurantiaca</name>
    <dbReference type="NCBI Taxonomy" id="72124"/>
    <lineage>
        <taxon>Eukaryota</taxon>
        <taxon>Fungi</taxon>
        <taxon>Dikarya</taxon>
        <taxon>Basidiomycota</taxon>
        <taxon>Agaricomycotina</taxon>
        <taxon>Agaricomycetes</taxon>
        <taxon>Agaricomycetidae</taxon>
        <taxon>Boletales</taxon>
        <taxon>Coniophorineae</taxon>
        <taxon>Hygrophoropsidaceae</taxon>
        <taxon>Hygrophoropsis</taxon>
    </lineage>
</organism>
<name>A0ACB8AES6_9AGAM</name>
<accession>A0ACB8AES6</accession>
<comment type="caution">
    <text evidence="1">The sequence shown here is derived from an EMBL/GenBank/DDBJ whole genome shotgun (WGS) entry which is preliminary data.</text>
</comment>
<evidence type="ECO:0000313" key="1">
    <source>
        <dbReference type="EMBL" id="KAH7911203.1"/>
    </source>
</evidence>
<protein>
    <submittedName>
        <fullName evidence="1">Uncharacterized protein</fullName>
    </submittedName>
</protein>
<sequence length="622" mass="69464">MSPPILTTTPTNTNSNRRDSFAETDPQPSLKPNVRDFDHHPAQIAVRTYAVCLSLSIGPSLISYIFSLLACPSSWNTRLSSLMHLLKRELGPTGFASAITFAVGGGAALERIWQDLADSACLIDSDTLRRCDISNQTLAKARLHLGILLKKLRLLPNRKAFFSNLVTSSVALIIMQRGRRERVTHPSRRIVSRPSPTFDLTLLFFVRSIDALFQASLSRWSKSRHPEPISSPKSPEHTILSKLVERVFPLSSQDGSKVPTVREETIKEWHRQVATRVDAIVFWACTARIMWCFFYQPHRLPPSYIKWITSLARVDKRLLDTLRALRAGHWSYIHSSSTSKTNLLTSLSRDLNLPEAWGDPRRLPAFGGVKANEIWKNLGVHGRNGTGGVPCELVHAGTAAKWGLGGNCAVNALSRAGCAFFEALAVYLPVHFLPVILTRPRSILHTPHALATCSAAIRSATFLAAFLSSYCFSICFTRTLVLARLFPWISHDIWDGPHGAVLIASLVCGGSIWIENARRRAEMALYVLLRALRACVPHEWIKGARGFQIVEKFIFVLSLTTLLTCARYQPNSLRGLSRWTLFFIMKGPTSLWKRRKTDNMVMNPPPVESVSIVPDSDLHPDQ</sequence>
<evidence type="ECO:0000313" key="2">
    <source>
        <dbReference type="Proteomes" id="UP000790377"/>
    </source>
</evidence>
<gene>
    <name evidence="1" type="ORF">BJ138DRAFT_1007111</name>
</gene>
<proteinExistence type="predicted"/>
<reference evidence="1" key="1">
    <citation type="journal article" date="2021" name="New Phytol.">
        <title>Evolutionary innovations through gain and loss of genes in the ectomycorrhizal Boletales.</title>
        <authorList>
            <person name="Wu G."/>
            <person name="Miyauchi S."/>
            <person name="Morin E."/>
            <person name="Kuo A."/>
            <person name="Drula E."/>
            <person name="Varga T."/>
            <person name="Kohler A."/>
            <person name="Feng B."/>
            <person name="Cao Y."/>
            <person name="Lipzen A."/>
            <person name="Daum C."/>
            <person name="Hundley H."/>
            <person name="Pangilinan J."/>
            <person name="Johnson J."/>
            <person name="Barry K."/>
            <person name="LaButti K."/>
            <person name="Ng V."/>
            <person name="Ahrendt S."/>
            <person name="Min B."/>
            <person name="Choi I.G."/>
            <person name="Park H."/>
            <person name="Plett J.M."/>
            <person name="Magnuson J."/>
            <person name="Spatafora J.W."/>
            <person name="Nagy L.G."/>
            <person name="Henrissat B."/>
            <person name="Grigoriev I.V."/>
            <person name="Yang Z.L."/>
            <person name="Xu J."/>
            <person name="Martin F.M."/>
        </authorList>
    </citation>
    <scope>NUCLEOTIDE SEQUENCE</scope>
    <source>
        <strain evidence="1">ATCC 28755</strain>
    </source>
</reference>
<dbReference type="Proteomes" id="UP000790377">
    <property type="component" value="Unassembled WGS sequence"/>
</dbReference>